<gene>
    <name evidence="6" type="primary">lptE</name>
    <name evidence="7" type="ORF">SPISAL_07255</name>
</gene>
<dbReference type="HOGENOM" id="CLU_103309_2_1_6"/>
<dbReference type="GO" id="GO:0015920">
    <property type="term" value="P:lipopolysaccharide transport"/>
    <property type="evidence" value="ECO:0007669"/>
    <property type="project" value="TreeGrafter"/>
</dbReference>
<dbReference type="HAMAP" id="MF_01186">
    <property type="entry name" value="LPS_assembly_LptE"/>
    <property type="match status" value="1"/>
</dbReference>
<dbReference type="PANTHER" id="PTHR38098">
    <property type="entry name" value="LPS-ASSEMBLY LIPOPROTEIN LPTE"/>
    <property type="match status" value="1"/>
</dbReference>
<organism evidence="7 8">
    <name type="scientific">Spiribacter salinus M19-40</name>
    <dbReference type="NCBI Taxonomy" id="1260251"/>
    <lineage>
        <taxon>Bacteria</taxon>
        <taxon>Pseudomonadati</taxon>
        <taxon>Pseudomonadota</taxon>
        <taxon>Gammaproteobacteria</taxon>
        <taxon>Chromatiales</taxon>
        <taxon>Ectothiorhodospiraceae</taxon>
        <taxon>Spiribacter</taxon>
    </lineage>
</organism>
<keyword evidence="2 6" id="KW-0472">Membrane</keyword>
<dbReference type="Proteomes" id="UP000017881">
    <property type="component" value="Chromosome"/>
</dbReference>
<dbReference type="GO" id="GO:0009279">
    <property type="term" value="C:cell outer membrane"/>
    <property type="evidence" value="ECO:0007669"/>
    <property type="project" value="UniProtKB-SubCell"/>
</dbReference>
<name>R4V995_9GAMM</name>
<dbReference type="InterPro" id="IPR007485">
    <property type="entry name" value="LPS_assembly_LptE"/>
</dbReference>
<dbReference type="PANTHER" id="PTHR38098:SF1">
    <property type="entry name" value="LPS-ASSEMBLY LIPOPROTEIN LPTE"/>
    <property type="match status" value="1"/>
</dbReference>
<keyword evidence="8" id="KW-1185">Reference proteome</keyword>
<dbReference type="OrthoDB" id="5797093at2"/>
<comment type="similarity">
    <text evidence="6">Belongs to the LptE lipoprotein family.</text>
</comment>
<dbReference type="GO" id="GO:0001530">
    <property type="term" value="F:lipopolysaccharide binding"/>
    <property type="evidence" value="ECO:0007669"/>
    <property type="project" value="TreeGrafter"/>
</dbReference>
<evidence type="ECO:0000256" key="5">
    <source>
        <dbReference type="ARBA" id="ARBA00023288"/>
    </source>
</evidence>
<protein>
    <recommendedName>
        <fullName evidence="6">LPS-assembly lipoprotein LptE</fullName>
    </recommendedName>
</protein>
<sequence>MNRDAARWVVVMMAIALAGCGWQLRGAAGGGLDGTPIALEGRVGNRITAEVAQSLRGLGAEVVPSAGAAQLVVQLDAADTQRRTVATGTDGFATEYELTYALSFSTVPGGRAEPSAQASPSQTVEVSRAFALESLQAADAEQEALTRDLRSEAIQLMLTRVGRRL</sequence>
<comment type="function">
    <text evidence="6">Together with LptD, is involved in the assembly of lipopolysaccharide (LPS) at the surface of the outer membrane. Required for the proper assembly of LptD. Binds LPS and may serve as the LPS recognition site at the outer membrane.</text>
</comment>
<evidence type="ECO:0000256" key="4">
    <source>
        <dbReference type="ARBA" id="ARBA00023237"/>
    </source>
</evidence>
<dbReference type="AlphaFoldDB" id="R4V995"/>
<dbReference type="eggNOG" id="COG2980">
    <property type="taxonomic scope" value="Bacteria"/>
</dbReference>
<keyword evidence="1 6" id="KW-0732">Signal</keyword>
<keyword evidence="4 6" id="KW-0998">Cell outer membrane</keyword>
<evidence type="ECO:0000313" key="7">
    <source>
        <dbReference type="EMBL" id="AGM41545.1"/>
    </source>
</evidence>
<dbReference type="KEGG" id="ssal:SPISAL_07255"/>
<evidence type="ECO:0000256" key="3">
    <source>
        <dbReference type="ARBA" id="ARBA00023139"/>
    </source>
</evidence>
<comment type="subunit">
    <text evidence="6">Component of the lipopolysaccharide transport and assembly complex. Interacts with LptD.</text>
</comment>
<reference evidence="7 8" key="1">
    <citation type="journal article" date="2013" name="Genome Announc.">
        <title>Draft Genome of Spiribacter salinus M19-40, an Abundant Gammaproteobacterium in Aquatic Hypersaline Environments.</title>
        <authorList>
            <person name="Leon M.J."/>
            <person name="Ghai R."/>
            <person name="Fernandez A.B."/>
            <person name="Sanchez-Porro C."/>
            <person name="Rodriguez-Valera F."/>
            <person name="Ventosa A."/>
        </authorList>
    </citation>
    <scope>NUCLEOTIDE SEQUENCE [LARGE SCALE GENOMIC DNA]</scope>
    <source>
        <strain evidence="7">M19-40</strain>
    </source>
</reference>
<proteinExistence type="inferred from homology"/>
<keyword evidence="3 6" id="KW-0564">Palmitate</keyword>
<dbReference type="Gene3D" id="3.30.160.150">
    <property type="entry name" value="Lipoprotein like domain"/>
    <property type="match status" value="1"/>
</dbReference>
<evidence type="ECO:0000256" key="2">
    <source>
        <dbReference type="ARBA" id="ARBA00023136"/>
    </source>
</evidence>
<dbReference type="RefSeq" id="WP_016353852.1">
    <property type="nucleotide sequence ID" value="NC_021291.1"/>
</dbReference>
<comment type="subcellular location">
    <subcellularLocation>
        <location evidence="6">Cell outer membrane</location>
        <topology evidence="6">Lipid-anchor</topology>
    </subcellularLocation>
</comment>
<dbReference type="GO" id="GO:1990351">
    <property type="term" value="C:transporter complex"/>
    <property type="evidence" value="ECO:0007669"/>
    <property type="project" value="TreeGrafter"/>
</dbReference>
<evidence type="ECO:0000256" key="1">
    <source>
        <dbReference type="ARBA" id="ARBA00022729"/>
    </source>
</evidence>
<accession>R4V995</accession>
<dbReference type="GO" id="GO:0043165">
    <property type="term" value="P:Gram-negative-bacterium-type cell outer membrane assembly"/>
    <property type="evidence" value="ECO:0007669"/>
    <property type="project" value="UniProtKB-UniRule"/>
</dbReference>
<dbReference type="PROSITE" id="PS51257">
    <property type="entry name" value="PROKAR_LIPOPROTEIN"/>
    <property type="match status" value="1"/>
</dbReference>
<dbReference type="Pfam" id="PF04390">
    <property type="entry name" value="LptE"/>
    <property type="match status" value="1"/>
</dbReference>
<keyword evidence="5 6" id="KW-0449">Lipoprotein</keyword>
<dbReference type="EMBL" id="CP005963">
    <property type="protein sequence ID" value="AGM41545.1"/>
    <property type="molecule type" value="Genomic_DNA"/>
</dbReference>
<evidence type="ECO:0000313" key="8">
    <source>
        <dbReference type="Proteomes" id="UP000017881"/>
    </source>
</evidence>
<evidence type="ECO:0000256" key="6">
    <source>
        <dbReference type="HAMAP-Rule" id="MF_01186"/>
    </source>
</evidence>